<protein>
    <submittedName>
        <fullName evidence="3">Uncharacterized protein</fullName>
    </submittedName>
</protein>
<dbReference type="PROSITE" id="PS51642">
    <property type="entry name" value="HEMOPEXIN_2"/>
    <property type="match status" value="1"/>
</dbReference>
<organism evidence="3 4">
    <name type="scientific">Dinothrombium tinctorium</name>
    <dbReference type="NCBI Taxonomy" id="1965070"/>
    <lineage>
        <taxon>Eukaryota</taxon>
        <taxon>Metazoa</taxon>
        <taxon>Ecdysozoa</taxon>
        <taxon>Arthropoda</taxon>
        <taxon>Chelicerata</taxon>
        <taxon>Arachnida</taxon>
        <taxon>Acari</taxon>
        <taxon>Acariformes</taxon>
        <taxon>Trombidiformes</taxon>
        <taxon>Prostigmata</taxon>
        <taxon>Anystina</taxon>
        <taxon>Parasitengona</taxon>
        <taxon>Trombidioidea</taxon>
        <taxon>Trombidiidae</taxon>
        <taxon>Dinothrombium</taxon>
    </lineage>
</organism>
<feature type="repeat" description="Hemopexin" evidence="1">
    <location>
        <begin position="29"/>
        <end position="78"/>
    </location>
</feature>
<evidence type="ECO:0000256" key="2">
    <source>
        <dbReference type="SAM" id="SignalP"/>
    </source>
</evidence>
<comment type="caution">
    <text evidence="3">The sequence shown here is derived from an EMBL/GenBank/DDBJ whole genome shotgun (WGS) entry which is preliminary data.</text>
</comment>
<accession>A0A443QCJ5</accession>
<feature type="signal peptide" evidence="2">
    <location>
        <begin position="1"/>
        <end position="20"/>
    </location>
</feature>
<dbReference type="Gene3D" id="2.110.10.10">
    <property type="entry name" value="Hemopexin-like domain"/>
    <property type="match status" value="1"/>
</dbReference>
<keyword evidence="2" id="KW-0732">Signal</keyword>
<proteinExistence type="predicted"/>
<name>A0A443QCJ5_9ACAR</name>
<dbReference type="Proteomes" id="UP000285301">
    <property type="component" value="Unassembled WGS sequence"/>
</dbReference>
<dbReference type="EMBL" id="NCKU01010630">
    <property type="protein sequence ID" value="RWS00735.1"/>
    <property type="molecule type" value="Genomic_DNA"/>
</dbReference>
<dbReference type="InterPro" id="IPR036375">
    <property type="entry name" value="Hemopexin-like_dom_sf"/>
</dbReference>
<gene>
    <name evidence="3" type="ORF">B4U79_18637</name>
</gene>
<sequence>MFLLINFSLILVFTALFVGAKEIANPCKNPKIDAIIWSSKLRKNTSLLIFNQNYFYEFDFENEELGEGRRINEVWSQIKTPIDGATALRLLINKTSMKFFEEEIMFFKDPKYWVYKSKEKYDKNEELIRSGIFKFYGVHNNHIHKSLSFTLSRKNPRSPYRTIYTGINNMYFVCGSLERKQIRMNEYEMVIGDPSLNSTDLAPNVNECKSYGKKYGDLIGDVEKRLYMNRLYLIHVNEKALVIAYSDDSGTTFKTVQMKKSHFLMLK</sequence>
<evidence type="ECO:0000313" key="4">
    <source>
        <dbReference type="Proteomes" id="UP000285301"/>
    </source>
</evidence>
<evidence type="ECO:0000313" key="3">
    <source>
        <dbReference type="EMBL" id="RWS00735.1"/>
    </source>
</evidence>
<dbReference type="AlphaFoldDB" id="A0A443QCJ5"/>
<reference evidence="3 4" key="1">
    <citation type="journal article" date="2018" name="Gigascience">
        <title>Genomes of trombidid mites reveal novel predicted allergens and laterally-transferred genes associated with secondary metabolism.</title>
        <authorList>
            <person name="Dong X."/>
            <person name="Chaisiri K."/>
            <person name="Xia D."/>
            <person name="Armstrong S.D."/>
            <person name="Fang Y."/>
            <person name="Donnelly M.J."/>
            <person name="Kadowaki T."/>
            <person name="McGarry J.W."/>
            <person name="Darby A.C."/>
            <person name="Makepeace B.L."/>
        </authorList>
    </citation>
    <scope>NUCLEOTIDE SEQUENCE [LARGE SCALE GENOMIC DNA]</scope>
    <source>
        <strain evidence="3">UoL-WK</strain>
    </source>
</reference>
<dbReference type="InterPro" id="IPR018487">
    <property type="entry name" value="Hemopexin-like_repeat"/>
</dbReference>
<dbReference type="SMART" id="SM00120">
    <property type="entry name" value="HX"/>
    <property type="match status" value="2"/>
</dbReference>
<dbReference type="SUPFAM" id="SSF50923">
    <property type="entry name" value="Hemopexin-like domain"/>
    <property type="match status" value="1"/>
</dbReference>
<evidence type="ECO:0000256" key="1">
    <source>
        <dbReference type="PROSITE-ProRule" id="PRU01011"/>
    </source>
</evidence>
<feature type="chain" id="PRO_5018970295" evidence="2">
    <location>
        <begin position="21"/>
        <end position="267"/>
    </location>
</feature>
<keyword evidence="4" id="KW-1185">Reference proteome</keyword>